<keyword evidence="3" id="KW-0732">Signal</keyword>
<dbReference type="SUPFAM" id="SSF54403">
    <property type="entry name" value="Cystatin/monellin"/>
    <property type="match status" value="1"/>
</dbReference>
<name>A0A822ZN69_NELNU</name>
<dbReference type="Proteomes" id="UP000607653">
    <property type="component" value="Unassembled WGS sequence"/>
</dbReference>
<evidence type="ECO:0000256" key="2">
    <source>
        <dbReference type="ARBA" id="ARBA00022704"/>
    </source>
</evidence>
<reference evidence="5 6" key="1">
    <citation type="journal article" date="2020" name="Mol. Biol. Evol.">
        <title>Distinct Expression and Methylation Patterns for Genes with Different Fates following a Single Whole-Genome Duplication in Flowering Plants.</title>
        <authorList>
            <person name="Shi T."/>
            <person name="Rahmani R.S."/>
            <person name="Gugger P.F."/>
            <person name="Wang M."/>
            <person name="Li H."/>
            <person name="Zhang Y."/>
            <person name="Li Z."/>
            <person name="Wang Q."/>
            <person name="Van de Peer Y."/>
            <person name="Marchal K."/>
            <person name="Chen J."/>
        </authorList>
    </citation>
    <scope>NUCLEOTIDE SEQUENCE [LARGE SCALE GENOMIC DNA]</scope>
    <source>
        <tissue evidence="5">Leaf</tissue>
    </source>
</reference>
<dbReference type="InterPro" id="IPR000010">
    <property type="entry name" value="Cystatin_dom"/>
</dbReference>
<feature type="signal peptide" evidence="3">
    <location>
        <begin position="1"/>
        <end position="16"/>
    </location>
</feature>
<dbReference type="Gene3D" id="3.10.450.10">
    <property type="match status" value="1"/>
</dbReference>
<sequence length="75" mass="8872">MKIQSLLLFPIPLLVSFFLFDKYNKDAKTNLQFQKVVRGETQKQATDKGVTNNYEAVVWEKAWMSYRNLTSFRHV</sequence>
<keyword evidence="2" id="KW-0789">Thiol protease inhibitor</keyword>
<dbReference type="AlphaFoldDB" id="A0A822ZN69"/>
<feature type="domain" description="Cystatin" evidence="4">
    <location>
        <begin position="18"/>
        <end position="75"/>
    </location>
</feature>
<comment type="caution">
    <text evidence="5">The sequence shown here is derived from an EMBL/GenBank/DDBJ whole genome shotgun (WGS) entry which is preliminary data.</text>
</comment>
<evidence type="ECO:0000256" key="1">
    <source>
        <dbReference type="ARBA" id="ARBA00022690"/>
    </source>
</evidence>
<keyword evidence="6" id="KW-1185">Reference proteome</keyword>
<protein>
    <recommendedName>
        <fullName evidence="4">Cystatin domain-containing protein</fullName>
    </recommendedName>
</protein>
<dbReference type="GO" id="GO:0004869">
    <property type="term" value="F:cysteine-type endopeptidase inhibitor activity"/>
    <property type="evidence" value="ECO:0007669"/>
    <property type="project" value="UniProtKB-KW"/>
</dbReference>
<dbReference type="PANTHER" id="PTHR47364:SF2">
    <property type="entry name" value="CYSTEINE PROTEINASE INHIBITOR 5"/>
    <property type="match status" value="1"/>
</dbReference>
<proteinExistence type="predicted"/>
<feature type="chain" id="PRO_5032268247" description="Cystatin domain-containing protein" evidence="3">
    <location>
        <begin position="17"/>
        <end position="75"/>
    </location>
</feature>
<accession>A0A822ZN69</accession>
<dbReference type="EMBL" id="DUZY01000007">
    <property type="protein sequence ID" value="DAD44981.1"/>
    <property type="molecule type" value="Genomic_DNA"/>
</dbReference>
<dbReference type="Pfam" id="PF16845">
    <property type="entry name" value="SQAPI"/>
    <property type="match status" value="1"/>
</dbReference>
<dbReference type="InterPro" id="IPR046350">
    <property type="entry name" value="Cystatin_sf"/>
</dbReference>
<organism evidence="5 6">
    <name type="scientific">Nelumbo nucifera</name>
    <name type="common">Sacred lotus</name>
    <dbReference type="NCBI Taxonomy" id="4432"/>
    <lineage>
        <taxon>Eukaryota</taxon>
        <taxon>Viridiplantae</taxon>
        <taxon>Streptophyta</taxon>
        <taxon>Embryophyta</taxon>
        <taxon>Tracheophyta</taxon>
        <taxon>Spermatophyta</taxon>
        <taxon>Magnoliopsida</taxon>
        <taxon>Proteales</taxon>
        <taxon>Nelumbonaceae</taxon>
        <taxon>Nelumbo</taxon>
    </lineage>
</organism>
<keyword evidence="1" id="KW-0646">Protease inhibitor</keyword>
<evidence type="ECO:0000313" key="5">
    <source>
        <dbReference type="EMBL" id="DAD44981.1"/>
    </source>
</evidence>
<dbReference type="PANTHER" id="PTHR47364">
    <property type="entry name" value="CYSTEINE PROTEINASE INHIBITOR 5"/>
    <property type="match status" value="1"/>
</dbReference>
<evidence type="ECO:0000256" key="3">
    <source>
        <dbReference type="SAM" id="SignalP"/>
    </source>
</evidence>
<evidence type="ECO:0000313" key="6">
    <source>
        <dbReference type="Proteomes" id="UP000607653"/>
    </source>
</evidence>
<gene>
    <name evidence="5" type="ORF">HUJ06_003211</name>
</gene>
<evidence type="ECO:0000259" key="4">
    <source>
        <dbReference type="Pfam" id="PF16845"/>
    </source>
</evidence>